<dbReference type="AlphaFoldDB" id="A0A6A1VT29"/>
<keyword evidence="2" id="KW-1185">Reference proteome</keyword>
<evidence type="ECO:0000313" key="1">
    <source>
        <dbReference type="EMBL" id="KAB1216132.1"/>
    </source>
</evidence>
<dbReference type="EMBL" id="RXIC02000022">
    <property type="protein sequence ID" value="KAB1216132.1"/>
    <property type="molecule type" value="Genomic_DNA"/>
</dbReference>
<protein>
    <submittedName>
        <fullName evidence="1">Uncharacterized protein</fullName>
    </submittedName>
</protein>
<sequence length="111" mass="12988">MESLRRSITNVGRQTERPAWADAYLVELRESIRAIVEPTHPLYMKLQCRLTDLETKFAVTDKALTKELNIMQMELFSLQTLVKRVDNMEEHLAHVRDALNKIWTKPAHDLD</sequence>
<accession>A0A6A1VT29</accession>
<dbReference type="OrthoDB" id="10255630at2759"/>
<comment type="caution">
    <text evidence="1">The sequence shown here is derived from an EMBL/GenBank/DDBJ whole genome shotgun (WGS) entry which is preliminary data.</text>
</comment>
<dbReference type="Proteomes" id="UP000516437">
    <property type="component" value="Chromosome 4"/>
</dbReference>
<evidence type="ECO:0000313" key="2">
    <source>
        <dbReference type="Proteomes" id="UP000516437"/>
    </source>
</evidence>
<gene>
    <name evidence="1" type="ORF">CJ030_MR4G006408</name>
</gene>
<reference evidence="1 2" key="1">
    <citation type="journal article" date="2019" name="Plant Biotechnol. J.">
        <title>The red bayberry genome and genetic basis of sex determination.</title>
        <authorList>
            <person name="Jia H.M."/>
            <person name="Jia H.J."/>
            <person name="Cai Q.L."/>
            <person name="Wang Y."/>
            <person name="Zhao H.B."/>
            <person name="Yang W.F."/>
            <person name="Wang G.Y."/>
            <person name="Li Y.H."/>
            <person name="Zhan D.L."/>
            <person name="Shen Y.T."/>
            <person name="Niu Q.F."/>
            <person name="Chang L."/>
            <person name="Qiu J."/>
            <person name="Zhao L."/>
            <person name="Xie H.B."/>
            <person name="Fu W.Y."/>
            <person name="Jin J."/>
            <person name="Li X.W."/>
            <person name="Jiao Y."/>
            <person name="Zhou C.C."/>
            <person name="Tu T."/>
            <person name="Chai C.Y."/>
            <person name="Gao J.L."/>
            <person name="Fan L.J."/>
            <person name="van de Weg E."/>
            <person name="Wang J.Y."/>
            <person name="Gao Z.S."/>
        </authorList>
    </citation>
    <scope>NUCLEOTIDE SEQUENCE [LARGE SCALE GENOMIC DNA]</scope>
    <source>
        <tissue evidence="1">Leaves</tissue>
    </source>
</reference>
<organism evidence="1 2">
    <name type="scientific">Morella rubra</name>
    <name type="common">Chinese bayberry</name>
    <dbReference type="NCBI Taxonomy" id="262757"/>
    <lineage>
        <taxon>Eukaryota</taxon>
        <taxon>Viridiplantae</taxon>
        <taxon>Streptophyta</taxon>
        <taxon>Embryophyta</taxon>
        <taxon>Tracheophyta</taxon>
        <taxon>Spermatophyta</taxon>
        <taxon>Magnoliopsida</taxon>
        <taxon>eudicotyledons</taxon>
        <taxon>Gunneridae</taxon>
        <taxon>Pentapetalae</taxon>
        <taxon>rosids</taxon>
        <taxon>fabids</taxon>
        <taxon>Fagales</taxon>
        <taxon>Myricaceae</taxon>
        <taxon>Morella</taxon>
    </lineage>
</organism>
<name>A0A6A1VT29_9ROSI</name>
<proteinExistence type="predicted"/>